<dbReference type="EMBL" id="FONT01000001">
    <property type="protein sequence ID" value="SFE30539.1"/>
    <property type="molecule type" value="Genomic_DNA"/>
</dbReference>
<sequence>MVWIKIKTSQQDGHALYIPSMLIDVIPSTIHLTFGKRTAEITVKTMEDFSQKTHSFNHPTIVYMTQSLLNQLLIIKDIPYQLRFKKEQWIIGPVIGLLLGEQQDFLHPQLMNRFTNRLTAYSQIGGLIIAFKDQPLHLEKECIYGLYYSPNEKTWLPGKFPLPSAVYRRTFRKNHFFVNQLHTIVDGNIFNSVRLTKWETYQLLRKEPMFEKYLPETVKITSMTNIKKFVSKHRDVILKPANSSQARGILIIKRISKDSFYLLDYRRKKDSEAMRVTDLQLWELLRREHIIHNTYIAQPYIKLANIHGTPWDIRVVMQRNRKKQWECHGIECRLAKKNQFITNISRGGTGLTIKEAVTFSFGEPFYPIIKENVKKAAYAFCQVLDKTNEHFAEIGLDFACDTDKNVWFIEVNTKPSFQGFQSISEKNYSYLSTAPLHYAASLAGF</sequence>
<dbReference type="PANTHER" id="PTHR21621:SF0">
    <property type="entry name" value="BETA-CITRYLGLUTAMATE SYNTHASE B-RELATED"/>
    <property type="match status" value="1"/>
</dbReference>
<dbReference type="RefSeq" id="WP_091656243.1">
    <property type="nucleotide sequence ID" value="NZ_FONT01000001.1"/>
</dbReference>
<evidence type="ECO:0000313" key="2">
    <source>
        <dbReference type="Proteomes" id="UP000199516"/>
    </source>
</evidence>
<dbReference type="InterPro" id="IPR026838">
    <property type="entry name" value="YheC/D"/>
</dbReference>
<dbReference type="Pfam" id="PF14398">
    <property type="entry name" value="ATPgrasp_YheCD"/>
    <property type="match status" value="1"/>
</dbReference>
<proteinExistence type="predicted"/>
<dbReference type="SUPFAM" id="SSF56059">
    <property type="entry name" value="Glutathione synthetase ATP-binding domain-like"/>
    <property type="match status" value="1"/>
</dbReference>
<reference evidence="1 2" key="1">
    <citation type="submission" date="2016-10" db="EMBL/GenBank/DDBJ databases">
        <authorList>
            <person name="de Groot N.N."/>
        </authorList>
    </citation>
    <scope>NUCLEOTIDE SEQUENCE [LARGE SCALE GENOMIC DNA]</scope>
    <source>
        <strain evidence="1 2">DSM 23995</strain>
    </source>
</reference>
<accession>A0A1I1ZFQ7</accession>
<keyword evidence="2" id="KW-1185">Reference proteome</keyword>
<dbReference type="OrthoDB" id="7869153at2"/>
<organism evidence="1 2">
    <name type="scientific">Alteribacillus iranensis</name>
    <dbReference type="NCBI Taxonomy" id="930128"/>
    <lineage>
        <taxon>Bacteria</taxon>
        <taxon>Bacillati</taxon>
        <taxon>Bacillota</taxon>
        <taxon>Bacilli</taxon>
        <taxon>Bacillales</taxon>
        <taxon>Bacillaceae</taxon>
        <taxon>Alteribacillus</taxon>
    </lineage>
</organism>
<gene>
    <name evidence="1" type="ORF">SAMN05192532_101217</name>
</gene>
<dbReference type="Proteomes" id="UP000199516">
    <property type="component" value="Unassembled WGS sequence"/>
</dbReference>
<dbReference type="STRING" id="930128.SAMN05192532_101217"/>
<dbReference type="AlphaFoldDB" id="A0A1I1ZFQ7"/>
<dbReference type="Gene3D" id="3.30.470.20">
    <property type="entry name" value="ATP-grasp fold, B domain"/>
    <property type="match status" value="1"/>
</dbReference>
<dbReference type="GO" id="GO:0005737">
    <property type="term" value="C:cytoplasm"/>
    <property type="evidence" value="ECO:0007669"/>
    <property type="project" value="TreeGrafter"/>
</dbReference>
<dbReference type="PANTHER" id="PTHR21621">
    <property type="entry name" value="RIBOSOMAL PROTEIN S6 MODIFICATION PROTEIN"/>
    <property type="match status" value="1"/>
</dbReference>
<dbReference type="GO" id="GO:0016879">
    <property type="term" value="F:ligase activity, forming carbon-nitrogen bonds"/>
    <property type="evidence" value="ECO:0007669"/>
    <property type="project" value="TreeGrafter"/>
</dbReference>
<protein>
    <submittedName>
        <fullName evidence="1">YheC/D like ATP-grasp</fullName>
    </submittedName>
</protein>
<evidence type="ECO:0000313" key="1">
    <source>
        <dbReference type="EMBL" id="SFE30539.1"/>
    </source>
</evidence>
<name>A0A1I1ZFQ7_9BACI</name>